<dbReference type="GO" id="GO:0003690">
    <property type="term" value="F:double-stranded DNA binding"/>
    <property type="evidence" value="ECO:0007669"/>
    <property type="project" value="UniProtKB-UniRule"/>
</dbReference>
<keyword evidence="13 14" id="KW-0234">DNA repair</keyword>
<dbReference type="GO" id="GO:0004386">
    <property type="term" value="F:helicase activity"/>
    <property type="evidence" value="ECO:0007669"/>
    <property type="project" value="UniProtKB-KW"/>
</dbReference>
<dbReference type="GO" id="GO:0051539">
    <property type="term" value="F:4 iron, 4 sulfur cluster binding"/>
    <property type="evidence" value="ECO:0007669"/>
    <property type="project" value="UniProtKB-KW"/>
</dbReference>
<proteinExistence type="inferred from homology"/>
<accession>A0A9J6RD64</accession>
<comment type="function">
    <text evidence="14">The heterodimer acts as both an ATP-dependent DNA helicase and an ATP-dependent, dual-direction single-stranded exonuclease. Recognizes the chi site generating a DNA molecule suitable for the initiation of homologous recombination. The AddB subunit has 5' -&gt; 3' nuclease activity but not helicase activity.</text>
</comment>
<dbReference type="EMBL" id="JAPRAT010000015">
    <property type="protein sequence ID" value="MCZ0703291.1"/>
    <property type="molecule type" value="Genomic_DNA"/>
</dbReference>
<keyword evidence="5 14" id="KW-0227">DNA damage</keyword>
<organism evidence="16 17">
    <name type="scientific">Natronobacillus azotifigens</name>
    <dbReference type="NCBI Taxonomy" id="472978"/>
    <lineage>
        <taxon>Bacteria</taxon>
        <taxon>Bacillati</taxon>
        <taxon>Bacillota</taxon>
        <taxon>Bacilli</taxon>
        <taxon>Bacillales</taxon>
        <taxon>Bacillaceae</taxon>
        <taxon>Natronobacillus</taxon>
    </lineage>
</organism>
<comment type="caution">
    <text evidence="16">The sequence shown here is derived from an EMBL/GenBank/DDBJ whole genome shotgun (WGS) entry which is preliminary data.</text>
</comment>
<keyword evidence="17" id="KW-1185">Reference proteome</keyword>
<dbReference type="SUPFAM" id="SSF52540">
    <property type="entry name" value="P-loop containing nucleoside triphosphate hydrolases"/>
    <property type="match status" value="1"/>
</dbReference>
<dbReference type="InterPro" id="IPR014017">
    <property type="entry name" value="DNA_helicase_UvrD-like_C"/>
</dbReference>
<keyword evidence="1 14" id="KW-0004">4Fe-4S</keyword>
<evidence type="ECO:0000256" key="6">
    <source>
        <dbReference type="ARBA" id="ARBA00022801"/>
    </source>
</evidence>
<keyword evidence="3 14" id="KW-0479">Metal-binding</keyword>
<dbReference type="AlphaFoldDB" id="A0A9J6RD64"/>
<name>A0A9J6RD64_9BACI</name>
<evidence type="ECO:0000256" key="4">
    <source>
        <dbReference type="ARBA" id="ARBA00022741"/>
    </source>
</evidence>
<dbReference type="InterPro" id="IPR038726">
    <property type="entry name" value="PDDEXK_AddAB-type"/>
</dbReference>
<comment type="cofactor">
    <cofactor evidence="14">
        <name>[4Fe-4S] cluster</name>
        <dbReference type="ChEBI" id="CHEBI:49883"/>
    </cofactor>
    <text evidence="14">Binds 1 [4Fe-4S] cluster.</text>
</comment>
<evidence type="ECO:0000256" key="1">
    <source>
        <dbReference type="ARBA" id="ARBA00022485"/>
    </source>
</evidence>
<dbReference type="GO" id="GO:0046872">
    <property type="term" value="F:metal ion binding"/>
    <property type="evidence" value="ECO:0007669"/>
    <property type="project" value="UniProtKB-KW"/>
</dbReference>
<evidence type="ECO:0000256" key="13">
    <source>
        <dbReference type="ARBA" id="ARBA00023204"/>
    </source>
</evidence>
<dbReference type="GO" id="GO:0000724">
    <property type="term" value="P:double-strand break repair via homologous recombination"/>
    <property type="evidence" value="ECO:0007669"/>
    <property type="project" value="UniProtKB-UniRule"/>
</dbReference>
<dbReference type="Gene3D" id="3.90.320.10">
    <property type="match status" value="1"/>
</dbReference>
<sequence>MTIRFLLGNATTSKSNVCLDEIKQKLIQQPQGRPIIYLVPDQMTFQQEYQLLKGTDVHGSIRAQVLSFSRLALRILQEQGGVTKQFVSSTGVQMLLRKIIEEKKTDWNMFQKSMEKQGFIAQMEAMITEFKRYRITPDLLAQQIDQLENAEKLSRNEETLKNKLLDLHYIYQMTSEALKDQYMDGEDRLALLAKKIPDSTYLDGAEIYLDGFHRFTPQEQDVISTLMDKAEKMTVSLTIDPTNSELSSGFDLFNQTKQTYKKIKEIAKEKGMATKNEALVAEKVQPHFAHLEKYFDVRPAPVYQQEAPIQIAQAVHPRAEVEGAAQEILRKVREEDYRYQDIVVLIRQTEIYHDLIQTIFRDYQIPVFIDEKRTMLHHPFIELIRSAFDVVLGNWRYDAIFRLLKTGLIPVKAEEDPLDQDAIDTLENYVLEYGIRGRKQWMDEKPWIFQRFRGFDHTVQTDEERTMQNKVNHYREQVVEAIAPFDSMIREATTVREKATVLYTWLEQLGLAEKLEQLQIDLDESGELEQAREQEQVWNAVIQLLDEMVEMIGTENLSTQLFQQSLETGFETLKFAHVPPSLDHVVVGTIDRSRVSNVKVALLLGVNEGSWPMKPKIDGVLSEEDRLRLQQSGIELAEGEKQQLVDDWFYVYLACTVAQEQLWMSYPLSDSEGKAKIPASIIKRIADLFSKKRSELLLQDPEEMMEAERFVTTPTKTLGALTAQLAKYQRAYPIDPIWWSVFNWFVIHDHDHENKKAKTVLESLFYQNKPSNLSEQTTRKLYPKEIQASVSRLEMYHRCSYQHFAQYSLGLKERSTYKLDAPDIGQLFHEALKQITEWIQVDQRTFQDINQETAKEYAARAMHRLAPVLQHQILHSSNRFQYMKKKLEQIIARATYVLSEQSRKSNFAPIGMELGFGLPNSELDPVKLSLPNGYDLILRGRIDRVDQAKLQDQLYLRIIDYKSSAKGLNLVEVYYGLALQMLTYLDVLLSNSEKWLGVQATPAGVLYFHVHDPILSESHALHPNEIEEKLFKKYKMQGLLLKDEQVVQMMDTDLETGMSPVVPAGLKKDGSFRSGSQIATNETFSQLQEYVRSVITEAGVNISEGAVTLNPFQKDQQTACTFCSFRSVCQFDTTLPENNYRRLQEMKDDQVLAKIFEQEGE</sequence>
<evidence type="ECO:0000256" key="10">
    <source>
        <dbReference type="ARBA" id="ARBA00023004"/>
    </source>
</evidence>
<keyword evidence="7 14" id="KW-0347">Helicase</keyword>
<dbReference type="NCBIfam" id="TIGR02773">
    <property type="entry name" value="addB_Gpos"/>
    <property type="match status" value="1"/>
</dbReference>
<protein>
    <recommendedName>
        <fullName evidence="14">ATP-dependent helicase/deoxyribonuclease subunit B</fullName>
        <ecNumber evidence="14">3.1.-.-</ecNumber>
    </recommendedName>
    <alternativeName>
        <fullName evidence="14">ATP-dependent helicase/nuclease subunit AddB</fullName>
    </alternativeName>
</protein>
<dbReference type="GO" id="GO:0005524">
    <property type="term" value="F:ATP binding"/>
    <property type="evidence" value="ECO:0007669"/>
    <property type="project" value="UniProtKB-UniRule"/>
</dbReference>
<keyword evidence="6 14" id="KW-0378">Hydrolase</keyword>
<feature type="binding site" evidence="14">
    <location>
        <position position="1120"/>
    </location>
    <ligand>
        <name>[4Fe-4S] cluster</name>
        <dbReference type="ChEBI" id="CHEBI:49883"/>
    </ligand>
</feature>
<keyword evidence="9 14" id="KW-0067">ATP-binding</keyword>
<evidence type="ECO:0000313" key="16">
    <source>
        <dbReference type="EMBL" id="MCZ0703291.1"/>
    </source>
</evidence>
<dbReference type="Pfam" id="PF21445">
    <property type="entry name" value="ADDB_N"/>
    <property type="match status" value="1"/>
</dbReference>
<dbReference type="HAMAP" id="MF_01452">
    <property type="entry name" value="AddB_type1"/>
    <property type="match status" value="1"/>
</dbReference>
<gene>
    <name evidence="14 16" type="primary">addB</name>
    <name evidence="16" type="ORF">OWO01_08700</name>
</gene>
<comment type="similarity">
    <text evidence="14">Belongs to the helicase family. AddB/RexB type 1 subfamily.</text>
</comment>
<evidence type="ECO:0000256" key="11">
    <source>
        <dbReference type="ARBA" id="ARBA00023014"/>
    </source>
</evidence>
<dbReference type="Gene3D" id="3.40.50.300">
    <property type="entry name" value="P-loop containing nucleotide triphosphate hydrolases"/>
    <property type="match status" value="3"/>
</dbReference>
<comment type="miscellaneous">
    <text evidence="14">Despite having conserved helicase domains, this subunit does not have helicase activity.</text>
</comment>
<evidence type="ECO:0000256" key="2">
    <source>
        <dbReference type="ARBA" id="ARBA00022722"/>
    </source>
</evidence>
<dbReference type="InterPro" id="IPR014140">
    <property type="entry name" value="DNA_helicase_suAddB"/>
</dbReference>
<dbReference type="GO" id="GO:0008409">
    <property type="term" value="F:5'-3' exonuclease activity"/>
    <property type="evidence" value="ECO:0007669"/>
    <property type="project" value="UniProtKB-UniRule"/>
</dbReference>
<keyword evidence="8 14" id="KW-0269">Exonuclease</keyword>
<evidence type="ECO:0000256" key="14">
    <source>
        <dbReference type="HAMAP-Rule" id="MF_01452"/>
    </source>
</evidence>
<evidence type="ECO:0000259" key="15">
    <source>
        <dbReference type="PROSITE" id="PS51217"/>
    </source>
</evidence>
<dbReference type="PANTHER" id="PTHR30591:SF1">
    <property type="entry name" value="RECBCD ENZYME SUBUNIT RECC"/>
    <property type="match status" value="1"/>
</dbReference>
<evidence type="ECO:0000256" key="3">
    <source>
        <dbReference type="ARBA" id="ARBA00022723"/>
    </source>
</evidence>
<dbReference type="InterPro" id="IPR011604">
    <property type="entry name" value="PDDEXK-like_dom_sf"/>
</dbReference>
<evidence type="ECO:0000256" key="9">
    <source>
        <dbReference type="ARBA" id="ARBA00022840"/>
    </source>
</evidence>
<evidence type="ECO:0000256" key="7">
    <source>
        <dbReference type="ARBA" id="ARBA00022806"/>
    </source>
</evidence>
<keyword evidence="4 14" id="KW-0547">Nucleotide-binding</keyword>
<keyword evidence="2 14" id="KW-0540">Nuclease</keyword>
<keyword evidence="12 14" id="KW-0238">DNA-binding</keyword>
<dbReference type="PANTHER" id="PTHR30591">
    <property type="entry name" value="RECBCD ENZYME SUBUNIT RECC"/>
    <property type="match status" value="1"/>
</dbReference>
<dbReference type="Proteomes" id="UP001084197">
    <property type="component" value="Unassembled WGS sequence"/>
</dbReference>
<comment type="cofactor">
    <cofactor evidence="14">
        <name>Mg(2+)</name>
        <dbReference type="ChEBI" id="CHEBI:18420"/>
    </cofactor>
</comment>
<evidence type="ECO:0000256" key="5">
    <source>
        <dbReference type="ARBA" id="ARBA00022763"/>
    </source>
</evidence>
<dbReference type="InterPro" id="IPR049035">
    <property type="entry name" value="ADDB_N"/>
</dbReference>
<feature type="domain" description="UvrD-like helicase C-terminal" evidence="15">
    <location>
        <begin position="278"/>
        <end position="595"/>
    </location>
</feature>
<dbReference type="PROSITE" id="PS51217">
    <property type="entry name" value="UVRD_HELICASE_CTER"/>
    <property type="match status" value="1"/>
</dbReference>
<comment type="subunit">
    <text evidence="14">Heterodimer of AddA and AddB.</text>
</comment>
<dbReference type="EC" id="3.1.-.-" evidence="14"/>
<keyword evidence="11 14" id="KW-0411">Iron-sulfur</keyword>
<keyword evidence="10 14" id="KW-0408">Iron</keyword>
<reference evidence="16" key="1">
    <citation type="submission" date="2022-11" db="EMBL/GenBank/DDBJ databases">
        <title>WGS of Natronobacillus azotifigens 24KS-1, an anaerobic diazotrophic haloalkaliphile from soda-rich habitats.</title>
        <authorList>
            <person name="Sorokin D.Y."/>
            <person name="Merkel A.Y."/>
        </authorList>
    </citation>
    <scope>NUCLEOTIDE SEQUENCE</scope>
    <source>
        <strain evidence="16">24KS-1</strain>
    </source>
</reference>
<feature type="binding site" evidence="14">
    <location>
        <position position="1129"/>
    </location>
    <ligand>
        <name>[4Fe-4S] cluster</name>
        <dbReference type="ChEBI" id="CHEBI:49883"/>
    </ligand>
</feature>
<dbReference type="Gene3D" id="6.10.140.1030">
    <property type="match status" value="1"/>
</dbReference>
<dbReference type="InterPro" id="IPR027417">
    <property type="entry name" value="P-loop_NTPase"/>
</dbReference>
<dbReference type="Pfam" id="PF12705">
    <property type="entry name" value="PDDEXK_1"/>
    <property type="match status" value="1"/>
</dbReference>
<evidence type="ECO:0000256" key="12">
    <source>
        <dbReference type="ARBA" id="ARBA00023125"/>
    </source>
</evidence>
<evidence type="ECO:0000256" key="8">
    <source>
        <dbReference type="ARBA" id="ARBA00022839"/>
    </source>
</evidence>
<evidence type="ECO:0000313" key="17">
    <source>
        <dbReference type="Proteomes" id="UP001084197"/>
    </source>
</evidence>
<feature type="binding site" evidence="14">
    <location>
        <position position="799"/>
    </location>
    <ligand>
        <name>[4Fe-4S] cluster</name>
        <dbReference type="ChEBI" id="CHEBI:49883"/>
    </ligand>
</feature>
<dbReference type="RefSeq" id="WP_268780061.1">
    <property type="nucleotide sequence ID" value="NZ_JAPRAT010000015.1"/>
</dbReference>
<feature type="binding site" evidence="14">
    <location>
        <position position="1123"/>
    </location>
    <ligand>
        <name>[4Fe-4S] cluster</name>
        <dbReference type="ChEBI" id="CHEBI:49883"/>
    </ligand>
</feature>